<protein>
    <submittedName>
        <fullName evidence="1">Uncharacterized protein</fullName>
    </submittedName>
</protein>
<organism evidence="1 2">
    <name type="scientific">Caballeronia sordidicola</name>
    <name type="common">Burkholderia sordidicola</name>
    <dbReference type="NCBI Taxonomy" id="196367"/>
    <lineage>
        <taxon>Bacteria</taxon>
        <taxon>Pseudomonadati</taxon>
        <taxon>Pseudomonadota</taxon>
        <taxon>Betaproteobacteria</taxon>
        <taxon>Burkholderiales</taxon>
        <taxon>Burkholderiaceae</taxon>
        <taxon>Caballeronia</taxon>
    </lineage>
</organism>
<evidence type="ECO:0000313" key="2">
    <source>
        <dbReference type="Proteomes" id="UP000054893"/>
    </source>
</evidence>
<dbReference type="RefSeq" id="WP_157766710.1">
    <property type="nucleotide sequence ID" value="NZ_FCOC02000023.1"/>
</dbReference>
<reference evidence="1 2" key="1">
    <citation type="submission" date="2016-01" db="EMBL/GenBank/DDBJ databases">
        <authorList>
            <person name="Oliw E.H."/>
        </authorList>
    </citation>
    <scope>NUCLEOTIDE SEQUENCE [LARGE SCALE GENOMIC DNA]</scope>
    <source>
        <strain evidence="1">LMG 22029</strain>
    </source>
</reference>
<name>A0A158I1I0_CABSO</name>
<gene>
    <name evidence="1" type="ORF">AWB64_05332</name>
</gene>
<accession>A0A158I1I0</accession>
<dbReference type="AlphaFoldDB" id="A0A158I1I0"/>
<dbReference type="OrthoDB" id="9115164at2"/>
<dbReference type="EMBL" id="FCOC02000023">
    <property type="protein sequence ID" value="SAL50406.1"/>
    <property type="molecule type" value="Genomic_DNA"/>
</dbReference>
<sequence length="58" mass="6817">MANVFHHSNESCSVKCERFWRRHRGDNDIERLLLELQFGRRAIHDLDGYFESVGLSPA</sequence>
<evidence type="ECO:0000313" key="1">
    <source>
        <dbReference type="EMBL" id="SAL50406.1"/>
    </source>
</evidence>
<proteinExistence type="predicted"/>
<dbReference type="Proteomes" id="UP000054893">
    <property type="component" value="Unassembled WGS sequence"/>
</dbReference>